<feature type="region of interest" description="Disordered" evidence="1">
    <location>
        <begin position="43"/>
        <end position="62"/>
    </location>
</feature>
<evidence type="ECO:0000313" key="2">
    <source>
        <dbReference type="EMBL" id="CAD7588254.1"/>
    </source>
</evidence>
<name>A0A7R9JRX1_TIMGE</name>
<proteinExistence type="predicted"/>
<protein>
    <submittedName>
        <fullName evidence="2">Uncharacterized protein</fullName>
    </submittedName>
</protein>
<reference evidence="2" key="1">
    <citation type="submission" date="2020-11" db="EMBL/GenBank/DDBJ databases">
        <authorList>
            <person name="Tran Van P."/>
        </authorList>
    </citation>
    <scope>NUCLEOTIDE SEQUENCE</scope>
</reference>
<dbReference type="AlphaFoldDB" id="A0A7R9JRX1"/>
<dbReference type="EMBL" id="OE839695">
    <property type="protein sequence ID" value="CAD7588254.1"/>
    <property type="molecule type" value="Genomic_DNA"/>
</dbReference>
<accession>A0A7R9JRX1</accession>
<gene>
    <name evidence="2" type="ORF">TGEB3V08_LOCUS2342</name>
</gene>
<evidence type="ECO:0000256" key="1">
    <source>
        <dbReference type="SAM" id="MobiDB-lite"/>
    </source>
</evidence>
<organism evidence="2">
    <name type="scientific">Timema genevievae</name>
    <name type="common">Walking stick</name>
    <dbReference type="NCBI Taxonomy" id="629358"/>
    <lineage>
        <taxon>Eukaryota</taxon>
        <taxon>Metazoa</taxon>
        <taxon>Ecdysozoa</taxon>
        <taxon>Arthropoda</taxon>
        <taxon>Hexapoda</taxon>
        <taxon>Insecta</taxon>
        <taxon>Pterygota</taxon>
        <taxon>Neoptera</taxon>
        <taxon>Polyneoptera</taxon>
        <taxon>Phasmatodea</taxon>
        <taxon>Timematodea</taxon>
        <taxon>Timematoidea</taxon>
        <taxon>Timematidae</taxon>
        <taxon>Timema</taxon>
    </lineage>
</organism>
<sequence length="408" mass="45462">MTTKYARPELAPPVLKDMPTTAFEYSKELGRLNLEKVNPHLRGGRVENHLGKTTPSSPDRDLNLDLPVLGGLAQHDRRVSQLRHRGGPVDAVRSLSHHDAVCGQLSLARSIADDLFEFDFHLADIFVHLSATVTEVPAGDLVALDPLCHLHRNLSRSEHIGRLQFTHPCPGPCSHRFLDRQQGIVHPTEIRTSISPSSVVELNTTSTLANYATEVIRLYINYASELRARKVEFRGVPVFAWKENCKPLRKKPSFSTPDWDSDPDLPVIGRSDESPIPNGTRSLDHCASFGADLSVEVGPLVKVCPREVHLSEVSHVVHVVQEGVNAKMQIRAMRGGVPNQRLRQVSTLRDRRRSIRRDLRRDATEVYLNLRGRTHWDSNPNLSVIDSQSIAGLTHLEHGATEAGFVSC</sequence>